<dbReference type="GO" id="GO:0006310">
    <property type="term" value="P:DNA recombination"/>
    <property type="evidence" value="ECO:0007669"/>
    <property type="project" value="UniProtKB-UniRule"/>
</dbReference>
<dbReference type="GO" id="GO:0006281">
    <property type="term" value="P:DNA repair"/>
    <property type="evidence" value="ECO:0007669"/>
    <property type="project" value="UniProtKB-UniRule"/>
</dbReference>
<dbReference type="CDD" id="cd01025">
    <property type="entry name" value="TOPRIM_recR"/>
    <property type="match status" value="1"/>
</dbReference>
<dbReference type="InterPro" id="IPR023627">
    <property type="entry name" value="Rcmb_RecR"/>
</dbReference>
<dbReference type="PANTHER" id="PTHR30446">
    <property type="entry name" value="RECOMBINATION PROTEIN RECR"/>
    <property type="match status" value="1"/>
</dbReference>
<proteinExistence type="inferred from homology"/>
<evidence type="ECO:0000256" key="3">
    <source>
        <dbReference type="ARBA" id="ARBA00022771"/>
    </source>
</evidence>
<evidence type="ECO:0000256" key="7">
    <source>
        <dbReference type="HAMAP-Rule" id="MF_00017"/>
    </source>
</evidence>
<dbReference type="AlphaFoldDB" id="A0A1F6PAQ3"/>
<dbReference type="Gene3D" id="6.10.250.240">
    <property type="match status" value="1"/>
</dbReference>
<dbReference type="EMBL" id="MFRA01000001">
    <property type="protein sequence ID" value="OGH93236.1"/>
    <property type="molecule type" value="Genomic_DNA"/>
</dbReference>
<comment type="similarity">
    <text evidence="7">Belongs to the RecR family.</text>
</comment>
<dbReference type="SUPFAM" id="SSF111304">
    <property type="entry name" value="Recombination protein RecR"/>
    <property type="match status" value="1"/>
</dbReference>
<dbReference type="Proteomes" id="UP000176634">
    <property type="component" value="Unassembled WGS sequence"/>
</dbReference>
<dbReference type="Gene3D" id="3.40.1360.10">
    <property type="match status" value="1"/>
</dbReference>
<evidence type="ECO:0000256" key="6">
    <source>
        <dbReference type="ARBA" id="ARBA00023204"/>
    </source>
</evidence>
<dbReference type="PROSITE" id="PS50880">
    <property type="entry name" value="TOPRIM"/>
    <property type="match status" value="1"/>
</dbReference>
<keyword evidence="1 7" id="KW-0479">Metal-binding</keyword>
<dbReference type="Pfam" id="PF21175">
    <property type="entry name" value="RecR_C"/>
    <property type="match status" value="1"/>
</dbReference>
<reference evidence="9 10" key="1">
    <citation type="journal article" date="2016" name="Nat. Commun.">
        <title>Thousands of microbial genomes shed light on interconnected biogeochemical processes in an aquifer system.</title>
        <authorList>
            <person name="Anantharaman K."/>
            <person name="Brown C.T."/>
            <person name="Hug L.A."/>
            <person name="Sharon I."/>
            <person name="Castelle C.J."/>
            <person name="Probst A.J."/>
            <person name="Thomas B.C."/>
            <person name="Singh A."/>
            <person name="Wilkins M.J."/>
            <person name="Karaoz U."/>
            <person name="Brodie E.L."/>
            <person name="Williams K.H."/>
            <person name="Hubbard S.S."/>
            <person name="Banfield J.F."/>
        </authorList>
    </citation>
    <scope>NUCLEOTIDE SEQUENCE [LARGE SCALE GENOMIC DNA]</scope>
</reference>
<keyword evidence="5 7" id="KW-0233">DNA recombination</keyword>
<evidence type="ECO:0000256" key="2">
    <source>
        <dbReference type="ARBA" id="ARBA00022763"/>
    </source>
</evidence>
<gene>
    <name evidence="7" type="primary">recR</name>
    <name evidence="9" type="ORF">A2563_01355</name>
</gene>
<accession>A0A1F6PAQ3</accession>
<dbReference type="InterPro" id="IPR000093">
    <property type="entry name" value="DNA_Rcmb_RecR"/>
</dbReference>
<comment type="function">
    <text evidence="7">May play a role in DNA repair. It seems to be involved in an RecBC-independent recombinational process of DNA repair. It may act with RecF and RecO.</text>
</comment>
<evidence type="ECO:0000256" key="4">
    <source>
        <dbReference type="ARBA" id="ARBA00022833"/>
    </source>
</evidence>
<evidence type="ECO:0000256" key="1">
    <source>
        <dbReference type="ARBA" id="ARBA00022723"/>
    </source>
</evidence>
<sequence length="198" mass="22217">MYSKSIQNLIEAFRKLPSVGHRTAERFVFHLLKSGKKQVGEITLALKELIDNVKSCETCWDFSDNNPCAICNNKTRDASTLCVVSDPQDIPVIEKTNAFNGLYHVLRGLVEPGEEDLDRLKIKELFARLENNKITEVILALNPDLPGETTMLFLEKKIKEKNPSIKATRLARGLPMGSDLQYADEITLGSAIKNRTSK</sequence>
<keyword evidence="4 7" id="KW-0862">Zinc</keyword>
<dbReference type="Gene3D" id="1.10.8.420">
    <property type="entry name" value="RecR Domain 1"/>
    <property type="match status" value="1"/>
</dbReference>
<comment type="caution">
    <text evidence="9">The sequence shown here is derived from an EMBL/GenBank/DDBJ whole genome shotgun (WGS) entry which is preliminary data.</text>
</comment>
<dbReference type="PROSITE" id="PS01300">
    <property type="entry name" value="RECR"/>
    <property type="match status" value="1"/>
</dbReference>
<evidence type="ECO:0000256" key="5">
    <source>
        <dbReference type="ARBA" id="ARBA00023172"/>
    </source>
</evidence>
<dbReference type="STRING" id="1798705.A2563_01355"/>
<keyword evidence="3 7" id="KW-0863">Zinc-finger</keyword>
<dbReference type="Pfam" id="PF13662">
    <property type="entry name" value="Toprim_4"/>
    <property type="match status" value="1"/>
</dbReference>
<dbReference type="GO" id="GO:0003677">
    <property type="term" value="F:DNA binding"/>
    <property type="evidence" value="ECO:0007669"/>
    <property type="project" value="UniProtKB-UniRule"/>
</dbReference>
<name>A0A1F6PAQ3_9BACT</name>
<dbReference type="SMART" id="SM00493">
    <property type="entry name" value="TOPRIM"/>
    <property type="match status" value="1"/>
</dbReference>
<dbReference type="GO" id="GO:0008270">
    <property type="term" value="F:zinc ion binding"/>
    <property type="evidence" value="ECO:0007669"/>
    <property type="project" value="UniProtKB-KW"/>
</dbReference>
<organism evidence="9 10">
    <name type="scientific">Candidatus Magasanikbacteria bacterium RIFOXYD1_FULL_40_23</name>
    <dbReference type="NCBI Taxonomy" id="1798705"/>
    <lineage>
        <taxon>Bacteria</taxon>
        <taxon>Candidatus Magasanikiibacteriota</taxon>
    </lineage>
</organism>
<protein>
    <recommendedName>
        <fullName evidence="7">Recombination protein RecR</fullName>
    </recommendedName>
</protein>
<feature type="zinc finger region" description="C4-type" evidence="7">
    <location>
        <begin position="56"/>
        <end position="71"/>
    </location>
</feature>
<dbReference type="NCBIfam" id="TIGR00615">
    <property type="entry name" value="recR"/>
    <property type="match status" value="1"/>
</dbReference>
<dbReference type="HAMAP" id="MF_00017">
    <property type="entry name" value="RecR"/>
    <property type="match status" value="1"/>
</dbReference>
<feature type="domain" description="Toprim" evidence="8">
    <location>
        <begin position="79"/>
        <end position="175"/>
    </location>
</feature>
<keyword evidence="6 7" id="KW-0234">DNA repair</keyword>
<evidence type="ECO:0000313" key="10">
    <source>
        <dbReference type="Proteomes" id="UP000176634"/>
    </source>
</evidence>
<dbReference type="InterPro" id="IPR034137">
    <property type="entry name" value="TOPRIM_RecR"/>
</dbReference>
<evidence type="ECO:0000313" key="9">
    <source>
        <dbReference type="EMBL" id="OGH93236.1"/>
    </source>
</evidence>
<dbReference type="InterPro" id="IPR015967">
    <property type="entry name" value="Rcmb_RecR_Znf"/>
</dbReference>
<dbReference type="Pfam" id="PF21176">
    <property type="entry name" value="RecR_HhH"/>
    <property type="match status" value="1"/>
</dbReference>
<dbReference type="PANTHER" id="PTHR30446:SF0">
    <property type="entry name" value="RECOMBINATION PROTEIN RECR"/>
    <property type="match status" value="1"/>
</dbReference>
<dbReference type="InterPro" id="IPR006171">
    <property type="entry name" value="TOPRIM_dom"/>
</dbReference>
<keyword evidence="2 7" id="KW-0227">DNA damage</keyword>
<evidence type="ECO:0000259" key="8">
    <source>
        <dbReference type="PROSITE" id="PS50880"/>
    </source>
</evidence>